<dbReference type="EMBL" id="JAFLWW010000004">
    <property type="protein sequence ID" value="MBT1156721.1"/>
    <property type="molecule type" value="Genomic_DNA"/>
</dbReference>
<comment type="similarity">
    <text evidence="1 4">Belongs to the D-isomer specific 2-hydroxyacid dehydrogenase family.</text>
</comment>
<reference evidence="7" key="2">
    <citation type="submission" date="2021-03" db="EMBL/GenBank/DDBJ databases">
        <authorList>
            <person name="Artuso I."/>
            <person name="Turrini P."/>
            <person name="Pirolo M."/>
            <person name="Lugli G.A."/>
            <person name="Ventura M."/>
            <person name="Visca P."/>
        </authorList>
    </citation>
    <scope>NUCLEOTIDE SEQUENCE</scope>
    <source>
        <strain evidence="7">LMG 26462</strain>
    </source>
</reference>
<feature type="domain" description="D-isomer specific 2-hydroxyacid dehydrogenase NAD-binding" evidence="6">
    <location>
        <begin position="110"/>
        <end position="287"/>
    </location>
</feature>
<dbReference type="Gene3D" id="3.40.50.720">
    <property type="entry name" value="NAD(P)-binding Rossmann-like Domain"/>
    <property type="match status" value="2"/>
</dbReference>
<dbReference type="InterPro" id="IPR029752">
    <property type="entry name" value="D-isomer_DH_CS1"/>
</dbReference>
<dbReference type="Pfam" id="PF02826">
    <property type="entry name" value="2-Hacid_dh_C"/>
    <property type="match status" value="1"/>
</dbReference>
<keyword evidence="2 4" id="KW-0560">Oxidoreductase</keyword>
<dbReference type="InterPro" id="IPR050223">
    <property type="entry name" value="D-isomer_2-hydroxyacid_DH"/>
</dbReference>
<name>A0A9X1D668_9HYPH</name>
<dbReference type="GO" id="GO:0005829">
    <property type="term" value="C:cytosol"/>
    <property type="evidence" value="ECO:0007669"/>
    <property type="project" value="TreeGrafter"/>
</dbReference>
<dbReference type="InterPro" id="IPR036291">
    <property type="entry name" value="NAD(P)-bd_dom_sf"/>
</dbReference>
<dbReference type="GO" id="GO:0016618">
    <property type="term" value="F:hydroxypyruvate reductase [NAD(P)H] activity"/>
    <property type="evidence" value="ECO:0007669"/>
    <property type="project" value="TreeGrafter"/>
</dbReference>
<keyword evidence="3" id="KW-0520">NAD</keyword>
<evidence type="ECO:0000256" key="1">
    <source>
        <dbReference type="ARBA" id="ARBA00005854"/>
    </source>
</evidence>
<dbReference type="InterPro" id="IPR006139">
    <property type="entry name" value="D-isomer_2_OHA_DH_cat_dom"/>
</dbReference>
<dbReference type="PROSITE" id="PS00065">
    <property type="entry name" value="D_2_HYDROXYACID_DH_1"/>
    <property type="match status" value="1"/>
</dbReference>
<dbReference type="PROSITE" id="PS00671">
    <property type="entry name" value="D_2_HYDROXYACID_DH_3"/>
    <property type="match status" value="1"/>
</dbReference>
<dbReference type="SUPFAM" id="SSF51735">
    <property type="entry name" value="NAD(P)-binding Rossmann-fold domains"/>
    <property type="match status" value="1"/>
</dbReference>
<dbReference type="Pfam" id="PF00389">
    <property type="entry name" value="2-Hacid_dh"/>
    <property type="match status" value="1"/>
</dbReference>
<dbReference type="InterPro" id="IPR029753">
    <property type="entry name" value="D-isomer_DH_CS"/>
</dbReference>
<evidence type="ECO:0000259" key="6">
    <source>
        <dbReference type="Pfam" id="PF02826"/>
    </source>
</evidence>
<dbReference type="RefSeq" id="WP_214390371.1">
    <property type="nucleotide sequence ID" value="NZ_JAFLWW010000004.1"/>
</dbReference>
<sequence length="319" mass="34819">MTRPKVIVTRRWPLEVEERLAIQFDVRLNETDRPYNRSELRLALQEADAVLPTVSDRLGAELFTDNVQAKILGNFGVGYNHIDVAAAKTAGVVVTNTPAVLTDATADLAMTLLLMCARRAREGERELRSGKWTGWRPTHLCGTQVTGKTIGIIGMGRIGQAMARRCHYGFGMDVVFYDSQPVADPGMPARQLETVDDVLAVADFVSLHCPGGGENQHLINSRRLSGMKKSAFLINTARGDIVDERALINALDDGRIAGAGLDVFESEPVVPRSLTERDDVVLLPHLGSATNETRVAMGMRVIDNLTAFFEGRSPPDAVN</sequence>
<gene>
    <name evidence="7" type="ORF">J1C56_14065</name>
</gene>
<evidence type="ECO:0000313" key="8">
    <source>
        <dbReference type="Proteomes" id="UP001138921"/>
    </source>
</evidence>
<dbReference type="SUPFAM" id="SSF52283">
    <property type="entry name" value="Formate/glycerate dehydrogenase catalytic domain-like"/>
    <property type="match status" value="1"/>
</dbReference>
<feature type="domain" description="D-isomer specific 2-hydroxyacid dehydrogenase catalytic" evidence="5">
    <location>
        <begin position="26"/>
        <end position="319"/>
    </location>
</feature>
<protein>
    <submittedName>
        <fullName evidence="7">D-glycerate dehydrogenase</fullName>
    </submittedName>
</protein>
<dbReference type="FunFam" id="3.40.50.720:FF:000203">
    <property type="entry name" value="D-3-phosphoglycerate dehydrogenase (SerA)"/>
    <property type="match status" value="1"/>
</dbReference>
<dbReference type="CDD" id="cd05301">
    <property type="entry name" value="GDH"/>
    <property type="match status" value="1"/>
</dbReference>
<dbReference type="Proteomes" id="UP001138921">
    <property type="component" value="Unassembled WGS sequence"/>
</dbReference>
<evidence type="ECO:0000259" key="5">
    <source>
        <dbReference type="Pfam" id="PF00389"/>
    </source>
</evidence>
<dbReference type="PANTHER" id="PTHR10996:SF283">
    <property type="entry name" value="GLYOXYLATE_HYDROXYPYRUVATE REDUCTASE B"/>
    <property type="match status" value="1"/>
</dbReference>
<evidence type="ECO:0000256" key="3">
    <source>
        <dbReference type="ARBA" id="ARBA00023027"/>
    </source>
</evidence>
<evidence type="ECO:0000256" key="2">
    <source>
        <dbReference type="ARBA" id="ARBA00023002"/>
    </source>
</evidence>
<accession>A0A9X1D668</accession>
<dbReference type="AlphaFoldDB" id="A0A9X1D668"/>
<dbReference type="GO" id="GO:0051287">
    <property type="term" value="F:NAD binding"/>
    <property type="evidence" value="ECO:0007669"/>
    <property type="project" value="InterPro"/>
</dbReference>
<reference evidence="7" key="1">
    <citation type="journal article" date="2021" name="Microorganisms">
        <title>Phylogenomic Reconstruction and Metabolic Potential of the Genus Aminobacter.</title>
        <authorList>
            <person name="Artuso I."/>
            <person name="Turrini P."/>
            <person name="Pirolo M."/>
            <person name="Lugli G.A."/>
            <person name="Ventura M."/>
            <person name="Visca P."/>
        </authorList>
    </citation>
    <scope>NUCLEOTIDE SEQUENCE</scope>
    <source>
        <strain evidence="7">LMG 26462</strain>
    </source>
</reference>
<proteinExistence type="inferred from homology"/>
<comment type="caution">
    <text evidence="7">The sequence shown here is derived from an EMBL/GenBank/DDBJ whole genome shotgun (WGS) entry which is preliminary data.</text>
</comment>
<evidence type="ECO:0000313" key="7">
    <source>
        <dbReference type="EMBL" id="MBT1156721.1"/>
    </source>
</evidence>
<dbReference type="PANTHER" id="PTHR10996">
    <property type="entry name" value="2-HYDROXYACID DEHYDROGENASE-RELATED"/>
    <property type="match status" value="1"/>
</dbReference>
<evidence type="ECO:0000256" key="4">
    <source>
        <dbReference type="RuleBase" id="RU003719"/>
    </source>
</evidence>
<dbReference type="InterPro" id="IPR006140">
    <property type="entry name" value="D-isomer_DH_NAD-bd"/>
</dbReference>
<organism evidence="7 8">
    <name type="scientific">Aminobacter anthyllidis</name>
    <dbReference type="NCBI Taxonomy" id="1035067"/>
    <lineage>
        <taxon>Bacteria</taxon>
        <taxon>Pseudomonadati</taxon>
        <taxon>Pseudomonadota</taxon>
        <taxon>Alphaproteobacteria</taxon>
        <taxon>Hyphomicrobiales</taxon>
        <taxon>Phyllobacteriaceae</taxon>
        <taxon>Aminobacter</taxon>
    </lineage>
</organism>
<dbReference type="GO" id="GO:0030267">
    <property type="term" value="F:glyoxylate reductase (NADPH) activity"/>
    <property type="evidence" value="ECO:0007669"/>
    <property type="project" value="TreeGrafter"/>
</dbReference>
<keyword evidence="8" id="KW-1185">Reference proteome</keyword>
<dbReference type="PROSITE" id="PS00670">
    <property type="entry name" value="D_2_HYDROXYACID_DH_2"/>
    <property type="match status" value="1"/>
</dbReference>